<evidence type="ECO:0000313" key="3">
    <source>
        <dbReference type="WBParaSite" id="ACRNAN_scaffold7459.g25560.t1"/>
    </source>
</evidence>
<dbReference type="WBParaSite" id="ACRNAN_scaffold7459.g25560.t1">
    <property type="protein sequence ID" value="ACRNAN_scaffold7459.g25560.t1"/>
    <property type="gene ID" value="ACRNAN_scaffold7459.g25560"/>
</dbReference>
<accession>A0A914EDH3</accession>
<proteinExistence type="predicted"/>
<dbReference type="Proteomes" id="UP000887540">
    <property type="component" value="Unplaced"/>
</dbReference>
<name>A0A914EDH3_9BILA</name>
<dbReference type="AlphaFoldDB" id="A0A914EDH3"/>
<organism evidence="2 3">
    <name type="scientific">Acrobeloides nanus</name>
    <dbReference type="NCBI Taxonomy" id="290746"/>
    <lineage>
        <taxon>Eukaryota</taxon>
        <taxon>Metazoa</taxon>
        <taxon>Ecdysozoa</taxon>
        <taxon>Nematoda</taxon>
        <taxon>Chromadorea</taxon>
        <taxon>Rhabditida</taxon>
        <taxon>Tylenchina</taxon>
        <taxon>Cephalobomorpha</taxon>
        <taxon>Cephaloboidea</taxon>
        <taxon>Cephalobidae</taxon>
        <taxon>Acrobeloides</taxon>
    </lineage>
</organism>
<evidence type="ECO:0000313" key="2">
    <source>
        <dbReference type="Proteomes" id="UP000887540"/>
    </source>
</evidence>
<evidence type="ECO:0000256" key="1">
    <source>
        <dbReference type="SAM" id="MobiDB-lite"/>
    </source>
</evidence>
<feature type="compositionally biased region" description="Basic and acidic residues" evidence="1">
    <location>
        <begin position="1"/>
        <end position="13"/>
    </location>
</feature>
<protein>
    <submittedName>
        <fullName evidence="3">BPTI/Kunitz inhibitor domain-containing protein</fullName>
    </submittedName>
</protein>
<reference evidence="3" key="1">
    <citation type="submission" date="2022-11" db="UniProtKB">
        <authorList>
            <consortium name="WormBaseParasite"/>
        </authorList>
    </citation>
    <scope>IDENTIFICATION</scope>
</reference>
<feature type="region of interest" description="Disordered" evidence="1">
    <location>
        <begin position="1"/>
        <end position="21"/>
    </location>
</feature>
<keyword evidence="2" id="KW-1185">Reference proteome</keyword>
<sequence>MPKAEKSPLEKNKPKAASVKTVSVVKRPVQPVHTCRRQNRSTCPVQISRPEYVIRWYRMPDEYFCRAYHYTYCNQDIEQKDGVIDSEEACQELCFSKEEMIILPQFRIL</sequence>